<dbReference type="AlphaFoldDB" id="A0A2S5TF46"/>
<keyword evidence="6" id="KW-0411">Iron-sulfur</keyword>
<evidence type="ECO:0000313" key="8">
    <source>
        <dbReference type="EMBL" id="PPE73610.1"/>
    </source>
</evidence>
<dbReference type="Gene3D" id="3.90.380.10">
    <property type="entry name" value="Naphthalene 1,2-dioxygenase Alpha Subunit, Chain A, domain 1"/>
    <property type="match status" value="1"/>
</dbReference>
<sequence length="365" mass="41106">MAAVIKTPMHKIEAEAPPDRYARGWHCLGLAEQYKDGKPHGINIFGTRLVIFKGESGKLSVIDAWCPHMGADLAIGCVKGESVVCKFHGWAWGGDGVCTEIPYAKRIPPKARVKSWPTCEENKMLFVWNDPEGNGPTPDVAIPRIDPVFSEEWSDWSIVQWTIKVNCRELVDNIADMAHFVSVHGSDNVVYFANLFENHKATQVMVGLNRKLGGADEYLTTIASYYGPAYQITHMFGSMGGYPVESILLNSHTPIDQHSFELRFGVLVKKFPGMTQEACDAMVKQYVDLTNKAFGEDVEIWHNKIRIDNPLLCDGDGPVYQNRQWYDQFYMDAATVPAELRNKRLIEIDKGLEKKPELKHAFDNV</sequence>
<dbReference type="InterPro" id="IPR017941">
    <property type="entry name" value="Rieske_2Fe-2S"/>
</dbReference>
<dbReference type="EMBL" id="PSNW01000006">
    <property type="protein sequence ID" value="PPE73610.1"/>
    <property type="molecule type" value="Genomic_DNA"/>
</dbReference>
<dbReference type="GO" id="GO:0051537">
    <property type="term" value="F:2 iron, 2 sulfur cluster binding"/>
    <property type="evidence" value="ECO:0007669"/>
    <property type="project" value="UniProtKB-KW"/>
</dbReference>
<dbReference type="RefSeq" id="WP_104230672.1">
    <property type="nucleotide sequence ID" value="NZ_PSNW01000006.1"/>
</dbReference>
<dbReference type="Pfam" id="PF19298">
    <property type="entry name" value="KshA_C"/>
    <property type="match status" value="1"/>
</dbReference>
<evidence type="ECO:0000256" key="1">
    <source>
        <dbReference type="ARBA" id="ARBA00001962"/>
    </source>
</evidence>
<keyword evidence="4" id="KW-0560">Oxidoreductase</keyword>
<evidence type="ECO:0000256" key="5">
    <source>
        <dbReference type="ARBA" id="ARBA00023004"/>
    </source>
</evidence>
<dbReference type="Gene3D" id="2.102.10.10">
    <property type="entry name" value="Rieske [2Fe-2S] iron-sulphur domain"/>
    <property type="match status" value="1"/>
</dbReference>
<name>A0A2S5TF46_9GAMM</name>
<keyword evidence="5" id="KW-0408">Iron</keyword>
<gene>
    <name evidence="8" type="ORF">C3942_12480</name>
</gene>
<organism evidence="8 9">
    <name type="scientific">Solimonas fluminis</name>
    <dbReference type="NCBI Taxonomy" id="2086571"/>
    <lineage>
        <taxon>Bacteria</taxon>
        <taxon>Pseudomonadati</taxon>
        <taxon>Pseudomonadota</taxon>
        <taxon>Gammaproteobacteria</taxon>
        <taxon>Nevskiales</taxon>
        <taxon>Nevskiaceae</taxon>
        <taxon>Solimonas</taxon>
    </lineage>
</organism>
<dbReference type="GO" id="GO:0016491">
    <property type="term" value="F:oxidoreductase activity"/>
    <property type="evidence" value="ECO:0007669"/>
    <property type="project" value="UniProtKB-KW"/>
</dbReference>
<dbReference type="GO" id="GO:0008203">
    <property type="term" value="P:cholesterol metabolic process"/>
    <property type="evidence" value="ECO:0007669"/>
    <property type="project" value="InterPro"/>
</dbReference>
<dbReference type="PANTHER" id="PTHR21266">
    <property type="entry name" value="IRON-SULFUR DOMAIN CONTAINING PROTEIN"/>
    <property type="match status" value="1"/>
</dbReference>
<evidence type="ECO:0000259" key="7">
    <source>
        <dbReference type="PROSITE" id="PS51296"/>
    </source>
</evidence>
<protein>
    <submittedName>
        <fullName evidence="8">3-ketosteroid-9-alpha-hydroxylase</fullName>
    </submittedName>
</protein>
<dbReference type="PROSITE" id="PS51296">
    <property type="entry name" value="RIESKE"/>
    <property type="match status" value="1"/>
</dbReference>
<dbReference type="OrthoDB" id="9769355at2"/>
<keyword evidence="9" id="KW-1185">Reference proteome</keyword>
<dbReference type="Pfam" id="PF00355">
    <property type="entry name" value="Rieske"/>
    <property type="match status" value="1"/>
</dbReference>
<dbReference type="InterPro" id="IPR036922">
    <property type="entry name" value="Rieske_2Fe-2S_sf"/>
</dbReference>
<dbReference type="PANTHER" id="PTHR21266:SF60">
    <property type="entry name" value="3-KETOSTEROID-9-ALPHA-MONOOXYGENASE, OXYGENASE COMPONENT"/>
    <property type="match status" value="1"/>
</dbReference>
<keyword evidence="3" id="KW-0479">Metal-binding</keyword>
<keyword evidence="2" id="KW-0001">2Fe-2S</keyword>
<dbReference type="SUPFAM" id="SSF50022">
    <property type="entry name" value="ISP domain"/>
    <property type="match status" value="1"/>
</dbReference>
<dbReference type="GO" id="GO:0046872">
    <property type="term" value="F:metal ion binding"/>
    <property type="evidence" value="ECO:0007669"/>
    <property type="project" value="UniProtKB-KW"/>
</dbReference>
<proteinExistence type="predicted"/>
<feature type="domain" description="Rieske" evidence="7">
    <location>
        <begin position="25"/>
        <end position="127"/>
    </location>
</feature>
<dbReference type="InterPro" id="IPR050584">
    <property type="entry name" value="Cholesterol_7-desaturase"/>
</dbReference>
<reference evidence="8 9" key="1">
    <citation type="submission" date="2018-02" db="EMBL/GenBank/DDBJ databases">
        <title>Genome sequencing of Solimonas sp. HR-BB.</title>
        <authorList>
            <person name="Lee Y."/>
            <person name="Jeon C.O."/>
        </authorList>
    </citation>
    <scope>NUCLEOTIDE SEQUENCE [LARGE SCALE GENOMIC DNA]</scope>
    <source>
        <strain evidence="8 9">HR-BB</strain>
    </source>
</reference>
<dbReference type="SUPFAM" id="SSF55961">
    <property type="entry name" value="Bet v1-like"/>
    <property type="match status" value="1"/>
</dbReference>
<evidence type="ECO:0000256" key="4">
    <source>
        <dbReference type="ARBA" id="ARBA00023002"/>
    </source>
</evidence>
<dbReference type="Proteomes" id="UP000238220">
    <property type="component" value="Unassembled WGS sequence"/>
</dbReference>
<evidence type="ECO:0000256" key="2">
    <source>
        <dbReference type="ARBA" id="ARBA00022714"/>
    </source>
</evidence>
<accession>A0A2S5TF46</accession>
<dbReference type="InterPro" id="IPR045605">
    <property type="entry name" value="KshA-like_C"/>
</dbReference>
<comment type="cofactor">
    <cofactor evidence="1">
        <name>Fe cation</name>
        <dbReference type="ChEBI" id="CHEBI:24875"/>
    </cofactor>
</comment>
<evidence type="ECO:0000313" key="9">
    <source>
        <dbReference type="Proteomes" id="UP000238220"/>
    </source>
</evidence>
<evidence type="ECO:0000256" key="3">
    <source>
        <dbReference type="ARBA" id="ARBA00022723"/>
    </source>
</evidence>
<evidence type="ECO:0000256" key="6">
    <source>
        <dbReference type="ARBA" id="ARBA00023014"/>
    </source>
</evidence>
<comment type="caution">
    <text evidence="8">The sequence shown here is derived from an EMBL/GenBank/DDBJ whole genome shotgun (WGS) entry which is preliminary data.</text>
</comment>